<evidence type="ECO:0000313" key="3">
    <source>
        <dbReference type="Proteomes" id="UP000238649"/>
    </source>
</evidence>
<reference evidence="2 3" key="1">
    <citation type="submission" date="2017-09" db="EMBL/GenBank/DDBJ databases">
        <title>Reassesment of A. cryaerophilus.</title>
        <authorList>
            <person name="Perez-Cataluna A."/>
            <person name="Collado L."/>
            <person name="Salgado O."/>
            <person name="Lefinanco V."/>
            <person name="Figueras M.J."/>
        </authorList>
    </citation>
    <scope>NUCLEOTIDE SEQUENCE [LARGE SCALE GENOMIC DNA]</scope>
    <source>
        <strain evidence="2 3">LMG 9871</strain>
    </source>
</reference>
<proteinExistence type="predicted"/>
<dbReference type="Pfam" id="PF00990">
    <property type="entry name" value="GGDEF"/>
    <property type="match status" value="1"/>
</dbReference>
<gene>
    <name evidence="2" type="ORF">CJ671_00460</name>
</gene>
<dbReference type="InterPro" id="IPR029787">
    <property type="entry name" value="Nucleotide_cyclase"/>
</dbReference>
<name>A0A2S9SW66_9BACT</name>
<dbReference type="RefSeq" id="WP_105910774.1">
    <property type="nucleotide sequence ID" value="NZ_NXGH01000001.1"/>
</dbReference>
<dbReference type="InterPro" id="IPR000160">
    <property type="entry name" value="GGDEF_dom"/>
</dbReference>
<dbReference type="Gene3D" id="3.30.450.20">
    <property type="entry name" value="PAS domain"/>
    <property type="match status" value="1"/>
</dbReference>
<dbReference type="InterPro" id="IPR000014">
    <property type="entry name" value="PAS"/>
</dbReference>
<organism evidence="2 3">
    <name type="scientific">Aliarcobacter cryaerophilus</name>
    <dbReference type="NCBI Taxonomy" id="28198"/>
    <lineage>
        <taxon>Bacteria</taxon>
        <taxon>Pseudomonadati</taxon>
        <taxon>Campylobacterota</taxon>
        <taxon>Epsilonproteobacteria</taxon>
        <taxon>Campylobacterales</taxon>
        <taxon>Arcobacteraceae</taxon>
        <taxon>Aliarcobacter</taxon>
    </lineage>
</organism>
<dbReference type="SUPFAM" id="SSF55073">
    <property type="entry name" value="Nucleotide cyclase"/>
    <property type="match status" value="1"/>
</dbReference>
<accession>A0A2S9SW66</accession>
<protein>
    <recommendedName>
        <fullName evidence="1">GGDEF domain-containing protein</fullName>
    </recommendedName>
</protein>
<dbReference type="PANTHER" id="PTHR46663">
    <property type="entry name" value="DIGUANYLATE CYCLASE DGCT-RELATED"/>
    <property type="match status" value="1"/>
</dbReference>
<dbReference type="CDD" id="cd01949">
    <property type="entry name" value="GGDEF"/>
    <property type="match status" value="1"/>
</dbReference>
<dbReference type="PROSITE" id="PS50887">
    <property type="entry name" value="GGDEF"/>
    <property type="match status" value="1"/>
</dbReference>
<dbReference type="InterPro" id="IPR052163">
    <property type="entry name" value="DGC-Regulatory_Protein"/>
</dbReference>
<dbReference type="OrthoDB" id="9812260at2"/>
<sequence length="406" mass="47387">MKTELVLPIVCNKYNISYIIFDENFKIIDFTKNMQSFLDSSSILDIDLDIREFFWEFVGLEEELENIITKEKDYFYIPLMSRNELFYDINLELCKIEDNQYFIAMFSKQLNNSISYLDSIKKINEDNLRNHYDKSVSENYYNLINKKLISFHINNLGMITKVNSACIYFFGLSEDNFIGKHFSDYFLSRQIKSKNSFIDNILRAKNKNSEEIFFHADIIPLDNNQNSDKIVICQDITYLKKIESELEYASNHDSLTGLANRANLEKNIEELISKCEITKDIFAICFIDLNKFKAINDTLGHHAGDMFLKHIADILRSGVREDDFISRLGGDEFVVLIKNLESLEFLDKAISRLKTIASKSPLYYNEKTILEVSFSFGVSIYPYDGEDIETLLSVADKKMYQDKKRS</sequence>
<dbReference type="PANTHER" id="PTHR46663:SF2">
    <property type="entry name" value="GGDEF DOMAIN-CONTAINING PROTEIN"/>
    <property type="match status" value="1"/>
</dbReference>
<dbReference type="Proteomes" id="UP000238649">
    <property type="component" value="Unassembled WGS sequence"/>
</dbReference>
<dbReference type="CDD" id="cd00130">
    <property type="entry name" value="PAS"/>
    <property type="match status" value="1"/>
</dbReference>
<evidence type="ECO:0000259" key="1">
    <source>
        <dbReference type="PROSITE" id="PS50887"/>
    </source>
</evidence>
<dbReference type="Gene3D" id="3.30.70.270">
    <property type="match status" value="1"/>
</dbReference>
<dbReference type="SUPFAM" id="SSF55785">
    <property type="entry name" value="PYP-like sensor domain (PAS domain)"/>
    <property type="match status" value="1"/>
</dbReference>
<dbReference type="SMART" id="SM00267">
    <property type="entry name" value="GGDEF"/>
    <property type="match status" value="1"/>
</dbReference>
<dbReference type="Pfam" id="PF13426">
    <property type="entry name" value="PAS_9"/>
    <property type="match status" value="1"/>
</dbReference>
<dbReference type="InterPro" id="IPR043128">
    <property type="entry name" value="Rev_trsase/Diguanyl_cyclase"/>
</dbReference>
<evidence type="ECO:0000313" key="2">
    <source>
        <dbReference type="EMBL" id="PRM90844.1"/>
    </source>
</evidence>
<dbReference type="InterPro" id="IPR035965">
    <property type="entry name" value="PAS-like_dom_sf"/>
</dbReference>
<dbReference type="NCBIfam" id="TIGR00254">
    <property type="entry name" value="GGDEF"/>
    <property type="match status" value="1"/>
</dbReference>
<dbReference type="AlphaFoldDB" id="A0A2S9SW66"/>
<feature type="domain" description="GGDEF" evidence="1">
    <location>
        <begin position="280"/>
        <end position="406"/>
    </location>
</feature>
<dbReference type="EMBL" id="NXGH01000001">
    <property type="protein sequence ID" value="PRM90844.1"/>
    <property type="molecule type" value="Genomic_DNA"/>
</dbReference>
<comment type="caution">
    <text evidence="2">The sequence shown here is derived from an EMBL/GenBank/DDBJ whole genome shotgun (WGS) entry which is preliminary data.</text>
</comment>